<dbReference type="RefSeq" id="WP_212590532.1">
    <property type="nucleotide sequence ID" value="NZ_FMYP01000035.1"/>
</dbReference>
<organism evidence="1 2">
    <name type="scientific">Williamwhitmania taraxaci</name>
    <dbReference type="NCBI Taxonomy" id="1640674"/>
    <lineage>
        <taxon>Bacteria</taxon>
        <taxon>Pseudomonadati</taxon>
        <taxon>Bacteroidota</taxon>
        <taxon>Bacteroidia</taxon>
        <taxon>Bacteroidales</taxon>
        <taxon>Williamwhitmaniaceae</taxon>
        <taxon>Williamwhitmania</taxon>
    </lineage>
</organism>
<protein>
    <submittedName>
        <fullName evidence="1">Uncharacterized protein</fullName>
    </submittedName>
</protein>
<evidence type="ECO:0000313" key="1">
    <source>
        <dbReference type="EMBL" id="SDC53355.1"/>
    </source>
</evidence>
<proteinExistence type="predicted"/>
<dbReference type="EMBL" id="FMYP01000035">
    <property type="protein sequence ID" value="SDC53355.1"/>
    <property type="molecule type" value="Genomic_DNA"/>
</dbReference>
<keyword evidence="2" id="KW-1185">Reference proteome</keyword>
<dbReference type="STRING" id="1640674.SAMN05216323_103541"/>
<gene>
    <name evidence="1" type="ORF">SAMN05216323_103541</name>
</gene>
<accession>A0A1G6MEG5</accession>
<evidence type="ECO:0000313" key="2">
    <source>
        <dbReference type="Proteomes" id="UP000199452"/>
    </source>
</evidence>
<sequence>MDSIFDEIKMEVGEVSKEALENHFSGYYKNAGRLTNYRKELVQVAAVAVAMIECLDRNDNDGFPEKPNIRS</sequence>
<reference evidence="1 2" key="1">
    <citation type="submission" date="2016-09" db="EMBL/GenBank/DDBJ databases">
        <authorList>
            <person name="Capua I."/>
            <person name="De Benedictis P."/>
            <person name="Joannis T."/>
            <person name="Lombin L.H."/>
            <person name="Cattoli G."/>
        </authorList>
    </citation>
    <scope>NUCLEOTIDE SEQUENCE [LARGE SCALE GENOMIC DNA]</scope>
    <source>
        <strain evidence="1 2">A7P-90m</strain>
    </source>
</reference>
<dbReference type="AlphaFoldDB" id="A0A1G6MEG5"/>
<name>A0A1G6MEG5_9BACT</name>
<dbReference type="Proteomes" id="UP000199452">
    <property type="component" value="Unassembled WGS sequence"/>
</dbReference>